<gene>
    <name evidence="6" type="ORF">PHYPA_012461</name>
</gene>
<evidence type="ECO:0000259" key="5">
    <source>
        <dbReference type="Pfam" id="PF04755"/>
    </source>
</evidence>
<comment type="subcellular location">
    <subcellularLocation>
        <location evidence="1">Plastid</location>
    </subcellularLocation>
</comment>
<evidence type="ECO:0000256" key="2">
    <source>
        <dbReference type="ARBA" id="ARBA00022640"/>
    </source>
</evidence>
<dbReference type="AlphaFoldDB" id="A0A2K1K2I5"/>
<dbReference type="Proteomes" id="UP000006727">
    <property type="component" value="Chromosome 9"/>
</dbReference>
<feature type="compositionally biased region" description="Acidic residues" evidence="3">
    <location>
        <begin position="108"/>
        <end position="120"/>
    </location>
</feature>
<dbReference type="PaxDb" id="3218-PP1S24_190V6.1"/>
<evidence type="ECO:0000313" key="6">
    <source>
        <dbReference type="EMBL" id="PNR47988.1"/>
    </source>
</evidence>
<evidence type="ECO:0000313" key="8">
    <source>
        <dbReference type="Proteomes" id="UP000006727"/>
    </source>
</evidence>
<dbReference type="FunCoup" id="A0A2K1K2I5">
    <property type="interactions" value="912"/>
</dbReference>
<name>A0A2K1K2I5_PHYPA</name>
<dbReference type="EMBL" id="ABEU02000009">
    <property type="protein sequence ID" value="PNR47988.1"/>
    <property type="molecule type" value="Genomic_DNA"/>
</dbReference>
<dbReference type="STRING" id="3218.A0A2K1K2I5"/>
<sequence length="365" mass="39899">MGSDRPFSDSLSLFLAVLAEFLGHSFALGNGVWKSFNSCRFPEDEEANKEIDIKGGEKSEEIKVLDVLQTSDGEEVAALLEPPADSIDEGCVESLNDGDSNSSSDSSSDSESEEEIEDDGVDAKELKQQLIDFLDGKGRGIRASSDTRDEVTELISQFESKNPTPAPTDSLSLLNGKWILLYTSYSELYPLLAAGNLPLVEVAEVSQTIDAQALSVENSVLFESPVTTSFGTSVFFEIRSPNKAMGLLGLMFVRRGAYRPRGVKLEEGIISSPKVRDSAEIPSNLDIMGQKIDLSFAMGLLKPLQDVATTIIRNLSGQPPLKFSIQNDRAQSWLLTTFLEEDLRISRIDGGSMFVFLREGTTLLY</sequence>
<organism evidence="6">
    <name type="scientific">Physcomitrium patens</name>
    <name type="common">Spreading-leaved earth moss</name>
    <name type="synonym">Physcomitrella patens</name>
    <dbReference type="NCBI Taxonomy" id="3218"/>
    <lineage>
        <taxon>Eukaryota</taxon>
        <taxon>Viridiplantae</taxon>
        <taxon>Streptophyta</taxon>
        <taxon>Embryophyta</taxon>
        <taxon>Bryophyta</taxon>
        <taxon>Bryophytina</taxon>
        <taxon>Bryopsida</taxon>
        <taxon>Funariidae</taxon>
        <taxon>Funariales</taxon>
        <taxon>Funariaceae</taxon>
        <taxon>Physcomitrium</taxon>
    </lineage>
</organism>
<evidence type="ECO:0000256" key="3">
    <source>
        <dbReference type="SAM" id="MobiDB-lite"/>
    </source>
</evidence>
<reference evidence="7" key="3">
    <citation type="submission" date="2020-12" db="UniProtKB">
        <authorList>
            <consortium name="EnsemblPlants"/>
        </authorList>
    </citation>
    <scope>IDENTIFICATION</scope>
</reference>
<evidence type="ECO:0000256" key="4">
    <source>
        <dbReference type="SAM" id="SignalP"/>
    </source>
</evidence>
<dbReference type="InParanoid" id="A0A2K1K2I5"/>
<reference evidence="6 8" key="2">
    <citation type="journal article" date="2018" name="Plant J.">
        <title>The Physcomitrella patens chromosome-scale assembly reveals moss genome structure and evolution.</title>
        <authorList>
            <person name="Lang D."/>
            <person name="Ullrich K.K."/>
            <person name="Murat F."/>
            <person name="Fuchs J."/>
            <person name="Jenkins J."/>
            <person name="Haas F.B."/>
            <person name="Piednoel M."/>
            <person name="Gundlach H."/>
            <person name="Van Bel M."/>
            <person name="Meyberg R."/>
            <person name="Vives C."/>
            <person name="Morata J."/>
            <person name="Symeonidi A."/>
            <person name="Hiss M."/>
            <person name="Muchero W."/>
            <person name="Kamisugi Y."/>
            <person name="Saleh O."/>
            <person name="Blanc G."/>
            <person name="Decker E.L."/>
            <person name="van Gessel N."/>
            <person name="Grimwood J."/>
            <person name="Hayes R.D."/>
            <person name="Graham S.W."/>
            <person name="Gunter L.E."/>
            <person name="McDaniel S.F."/>
            <person name="Hoernstein S.N.W."/>
            <person name="Larsson A."/>
            <person name="Li F.W."/>
            <person name="Perroud P.F."/>
            <person name="Phillips J."/>
            <person name="Ranjan P."/>
            <person name="Rokshar D.S."/>
            <person name="Rothfels C.J."/>
            <person name="Schneider L."/>
            <person name="Shu S."/>
            <person name="Stevenson D.W."/>
            <person name="Thummler F."/>
            <person name="Tillich M."/>
            <person name="Villarreal Aguilar J.C."/>
            <person name="Widiez T."/>
            <person name="Wong G.K."/>
            <person name="Wymore A."/>
            <person name="Zhang Y."/>
            <person name="Zimmer A.D."/>
            <person name="Quatrano R.S."/>
            <person name="Mayer K.F.X."/>
            <person name="Goodstein D."/>
            <person name="Casacuberta J.M."/>
            <person name="Vandepoele K."/>
            <person name="Reski R."/>
            <person name="Cuming A.C."/>
            <person name="Tuskan G.A."/>
            <person name="Maumus F."/>
            <person name="Salse J."/>
            <person name="Schmutz J."/>
            <person name="Rensing S.A."/>
        </authorList>
    </citation>
    <scope>NUCLEOTIDE SEQUENCE [LARGE SCALE GENOMIC DNA]</scope>
    <source>
        <strain evidence="7 8">cv. Gransden 2004</strain>
    </source>
</reference>
<keyword evidence="8" id="KW-1185">Reference proteome</keyword>
<dbReference type="InterPro" id="IPR039633">
    <property type="entry name" value="PAP"/>
</dbReference>
<protein>
    <recommendedName>
        <fullName evidence="5">Plastid lipid-associated protein/fibrillin conserved domain-containing protein</fullName>
    </recommendedName>
</protein>
<accession>A0A2K1K2I5</accession>
<keyword evidence="4" id="KW-0732">Signal</keyword>
<dbReference type="InterPro" id="IPR006843">
    <property type="entry name" value="PAP/fibrillin_dom"/>
</dbReference>
<feature type="compositionally biased region" description="Low complexity" evidence="3">
    <location>
        <begin position="93"/>
        <end position="107"/>
    </location>
</feature>
<evidence type="ECO:0000256" key="1">
    <source>
        <dbReference type="ARBA" id="ARBA00004474"/>
    </source>
</evidence>
<dbReference type="Pfam" id="PF04755">
    <property type="entry name" value="PAP_fibrillin"/>
    <property type="match status" value="1"/>
</dbReference>
<feature type="signal peptide" evidence="4">
    <location>
        <begin position="1"/>
        <end position="27"/>
    </location>
</feature>
<feature type="domain" description="Plastid lipid-associated protein/fibrillin conserved" evidence="5">
    <location>
        <begin position="125"/>
        <end position="356"/>
    </location>
</feature>
<keyword evidence="2" id="KW-0934">Plastid</keyword>
<dbReference type="EnsemblPlants" id="Pp3c9_8570V3.1">
    <property type="protein sequence ID" value="Pp3c9_8570V3.1"/>
    <property type="gene ID" value="Pp3c9_8570"/>
</dbReference>
<feature type="region of interest" description="Disordered" evidence="3">
    <location>
        <begin position="81"/>
        <end position="122"/>
    </location>
</feature>
<evidence type="ECO:0000313" key="7">
    <source>
        <dbReference type="EnsemblPlants" id="Pp3c9_8570V3.1"/>
    </source>
</evidence>
<dbReference type="PANTHER" id="PTHR31906">
    <property type="entry name" value="PLASTID-LIPID-ASSOCIATED PROTEIN 4, CHLOROPLASTIC-RELATED"/>
    <property type="match status" value="1"/>
</dbReference>
<dbReference type="Gramene" id="Pp3c9_8570V3.1">
    <property type="protein sequence ID" value="Pp3c9_8570V3.1"/>
    <property type="gene ID" value="Pp3c9_8570"/>
</dbReference>
<feature type="chain" id="PRO_5033310984" description="Plastid lipid-associated protein/fibrillin conserved domain-containing protein" evidence="4">
    <location>
        <begin position="28"/>
        <end position="365"/>
    </location>
</feature>
<reference evidence="6 8" key="1">
    <citation type="journal article" date="2008" name="Science">
        <title>The Physcomitrella genome reveals evolutionary insights into the conquest of land by plants.</title>
        <authorList>
            <person name="Rensing S."/>
            <person name="Lang D."/>
            <person name="Zimmer A."/>
            <person name="Terry A."/>
            <person name="Salamov A."/>
            <person name="Shapiro H."/>
            <person name="Nishiyama T."/>
            <person name="Perroud P.-F."/>
            <person name="Lindquist E."/>
            <person name="Kamisugi Y."/>
            <person name="Tanahashi T."/>
            <person name="Sakakibara K."/>
            <person name="Fujita T."/>
            <person name="Oishi K."/>
            <person name="Shin-I T."/>
            <person name="Kuroki Y."/>
            <person name="Toyoda A."/>
            <person name="Suzuki Y."/>
            <person name="Hashimoto A."/>
            <person name="Yamaguchi K."/>
            <person name="Sugano A."/>
            <person name="Kohara Y."/>
            <person name="Fujiyama A."/>
            <person name="Anterola A."/>
            <person name="Aoki S."/>
            <person name="Ashton N."/>
            <person name="Barbazuk W.B."/>
            <person name="Barker E."/>
            <person name="Bennetzen J."/>
            <person name="Bezanilla M."/>
            <person name="Blankenship R."/>
            <person name="Cho S.H."/>
            <person name="Dutcher S."/>
            <person name="Estelle M."/>
            <person name="Fawcett J.A."/>
            <person name="Gundlach H."/>
            <person name="Hanada K."/>
            <person name="Heyl A."/>
            <person name="Hicks K.A."/>
            <person name="Hugh J."/>
            <person name="Lohr M."/>
            <person name="Mayer K."/>
            <person name="Melkozernov A."/>
            <person name="Murata T."/>
            <person name="Nelson D."/>
            <person name="Pils B."/>
            <person name="Prigge M."/>
            <person name="Reiss B."/>
            <person name="Renner T."/>
            <person name="Rombauts S."/>
            <person name="Rushton P."/>
            <person name="Sanderfoot A."/>
            <person name="Schween G."/>
            <person name="Shiu S.-H."/>
            <person name="Stueber K."/>
            <person name="Theodoulou F.L."/>
            <person name="Tu H."/>
            <person name="Van de Peer Y."/>
            <person name="Verrier P.J."/>
            <person name="Waters E."/>
            <person name="Wood A."/>
            <person name="Yang L."/>
            <person name="Cove D."/>
            <person name="Cuming A."/>
            <person name="Hasebe M."/>
            <person name="Lucas S."/>
            <person name="Mishler D.B."/>
            <person name="Reski R."/>
            <person name="Grigoriev I."/>
            <person name="Quatrano R.S."/>
            <person name="Boore J.L."/>
        </authorList>
    </citation>
    <scope>NUCLEOTIDE SEQUENCE [LARGE SCALE GENOMIC DNA]</scope>
    <source>
        <strain evidence="7 8">cv. Gransden 2004</strain>
    </source>
</reference>
<proteinExistence type="predicted"/>
<dbReference type="GO" id="GO:0009535">
    <property type="term" value="C:chloroplast thylakoid membrane"/>
    <property type="evidence" value="ECO:0000318"/>
    <property type="project" value="GO_Central"/>
</dbReference>
<dbReference type="OMA" id="HDFKIRA"/>